<evidence type="ECO:0008006" key="3">
    <source>
        <dbReference type="Google" id="ProtNLM"/>
    </source>
</evidence>
<dbReference type="Proteomes" id="UP001150062">
    <property type="component" value="Unassembled WGS sequence"/>
</dbReference>
<evidence type="ECO:0000313" key="1">
    <source>
        <dbReference type="EMBL" id="KAJ6253891.1"/>
    </source>
</evidence>
<organism evidence="1 2">
    <name type="scientific">Anaeramoeba flamelloides</name>
    <dbReference type="NCBI Taxonomy" id="1746091"/>
    <lineage>
        <taxon>Eukaryota</taxon>
        <taxon>Metamonada</taxon>
        <taxon>Anaeramoebidae</taxon>
        <taxon>Anaeramoeba</taxon>
    </lineage>
</organism>
<keyword evidence="2" id="KW-1185">Reference proteome</keyword>
<protein>
    <recommendedName>
        <fullName evidence="3">Ribosomal protein S7</fullName>
    </recommendedName>
</protein>
<reference evidence="1" key="1">
    <citation type="submission" date="2022-08" db="EMBL/GenBank/DDBJ databases">
        <title>Novel sulfate-reducing endosymbionts in the free-living metamonad Anaeramoeba.</title>
        <authorList>
            <person name="Jerlstrom-Hultqvist J."/>
            <person name="Cepicka I."/>
            <person name="Gallot-Lavallee L."/>
            <person name="Salas-Leiva D."/>
            <person name="Curtis B.A."/>
            <person name="Zahonova K."/>
            <person name="Pipaliya S."/>
            <person name="Dacks J."/>
            <person name="Roger A.J."/>
        </authorList>
    </citation>
    <scope>NUCLEOTIDE SEQUENCE</scope>
    <source>
        <strain evidence="1">Schooner1</strain>
    </source>
</reference>
<sequence length="120" mass="13620">MTRSNSKIADGKTTAKKIPVIIDSNLNSSLVRIFESFTQNTQEKIGKMQGKQSNIKIGRKITPQFQLILLSSLRDKNIKNMKGNTTNKIIIKFLIKVRRSYSIINALTVFTIAHTNKIDR</sequence>
<name>A0ABQ8ZAI6_9EUKA</name>
<dbReference type="EMBL" id="JAOAOG010000028">
    <property type="protein sequence ID" value="KAJ6253891.1"/>
    <property type="molecule type" value="Genomic_DNA"/>
</dbReference>
<comment type="caution">
    <text evidence="1">The sequence shown here is derived from an EMBL/GenBank/DDBJ whole genome shotgun (WGS) entry which is preliminary data.</text>
</comment>
<accession>A0ABQ8ZAI6</accession>
<evidence type="ECO:0000313" key="2">
    <source>
        <dbReference type="Proteomes" id="UP001150062"/>
    </source>
</evidence>
<proteinExistence type="predicted"/>
<gene>
    <name evidence="1" type="ORF">M0813_13309</name>
</gene>